<comment type="similarity">
    <text evidence="1 9">Belongs to the class-I aminoacyl-tRNA synthetase family.</text>
</comment>
<evidence type="ECO:0000256" key="10">
    <source>
        <dbReference type="SAM" id="MobiDB-lite"/>
    </source>
</evidence>
<evidence type="ECO:0000313" key="14">
    <source>
        <dbReference type="Proteomes" id="UP000708148"/>
    </source>
</evidence>
<sequence>MASGTEASPQQSTERRDTLLEIQKARQTEWARADVFRADAPTPGQEAHKDEKFFGNFPYPYMNGLLHLGHAFSLSKLEFKAAFERLRGRNVLFPQAFHCTGMPIKACADKLDKEIREYGCPPAFPEPESGETVKKEAQAAGTKTDPAKFGGKKSKAVAKTGGVTHQWTILEKSGFPEDEIPKFRDPLHWLQLFPGKGVEHLKLMGCGIDWRRSFITTDANPYYDSFIQWQFRKLKKMGRIVKDKRHTIFSVLDGQPCLDHDRAAGEGVLPQEYTLIKMEAVELTAALEPLSGQGRVFFMAATLRPETMYGQTNFWILPKGEYGAYKGLKNEIYIMSERSALNLAYQEKTPIHGQPECLLKIKGQDLIGTAVKSPNCQHDRIYALPLMTIKMDKGTGVVTSVPSDAPDDYIALRDLKEKPELREKHGVKDEWVLPFNIIPIIEIEGFGNMAAVTVSNELKIKSQHDTAKLQEAKERTYLKGFTSGIMIVGEYNGRKVSEAKPLLKKEMVERGEAMLYSEPESLVMSRSGDKCIVALTDQWYITYGEEEWANLTKECLQQLNCYAPEAKNNFTHVLGWLERWAISRSYGLGTKIPWDPEYLVESLSDSTIYMAYYTVAHLLQKGNLYGSDHSGISPDHLTDEIWDYILLGADMPADSQIPEDTLKQLRNEFEYWYPFDLRVSGKDLIQNHLTFCLYNHTALFPKEQWPKAFRCNGHVMVDAEKMSKSRGNFLTLEQAISKFSSDAMRVGLADAGDGLDDANFEGKTANAAILRLTKELTWIEQIMASQDSLRPGPPTSFLDRVFDNEINIAIRKAFDAYDKLLFREALKSGWYDLQSARDRYRFSCKTVSMNRELIMRYVEISTLLMVPIAPHTMDHTWVNVLKKGESVLTAGWPQAPEPDYGLQQAATYLEDFITSQRRTKQKLEAPGKVRKGQAPPPKQKLTKMEVSVAEEFIGWQKLVLASLSSQYDPLSNAFPPKALDHVIEAMSGAPEVSGMSQKDLKAQVMPFAKHKMEQARSGAGVGALGARLTFDERALLVEMTEYVKDALAVQEMTVALACQAGQAPDGKIEVYPGSPLVVFQ</sequence>
<evidence type="ECO:0000256" key="5">
    <source>
        <dbReference type="ARBA" id="ARBA00022840"/>
    </source>
</evidence>
<dbReference type="EMBL" id="CAJHUC010002945">
    <property type="protein sequence ID" value="CAD7704718.1"/>
    <property type="molecule type" value="Genomic_DNA"/>
</dbReference>
<dbReference type="GO" id="GO:0009791">
    <property type="term" value="P:post-embryonic development"/>
    <property type="evidence" value="ECO:0007669"/>
    <property type="project" value="UniProtKB-ARBA"/>
</dbReference>
<evidence type="ECO:0000256" key="8">
    <source>
        <dbReference type="ARBA" id="ARBA00030520"/>
    </source>
</evidence>
<keyword evidence="3 9" id="KW-0436">Ligase</keyword>
<dbReference type="SUPFAM" id="SSF47323">
    <property type="entry name" value="Anticodon-binding domain of a subclass of class I aminoacyl-tRNA synthetases"/>
    <property type="match status" value="1"/>
</dbReference>
<evidence type="ECO:0000256" key="9">
    <source>
        <dbReference type="RuleBase" id="RU363035"/>
    </source>
</evidence>
<proteinExistence type="inferred from homology"/>
<dbReference type="GO" id="GO:0005524">
    <property type="term" value="F:ATP binding"/>
    <property type="evidence" value="ECO:0007669"/>
    <property type="project" value="UniProtKB-KW"/>
</dbReference>
<keyword evidence="7 9" id="KW-0030">Aminoacyl-tRNA synthetase</keyword>
<reference evidence="13" key="1">
    <citation type="submission" date="2020-12" db="EMBL/GenBank/DDBJ databases">
        <authorList>
            <person name="Iha C."/>
        </authorList>
    </citation>
    <scope>NUCLEOTIDE SEQUENCE</scope>
</reference>
<keyword evidence="4 9" id="KW-0547">Nucleotide-binding</keyword>
<dbReference type="InterPro" id="IPR013155">
    <property type="entry name" value="M/V/L/I-tRNA-synth_anticd-bd"/>
</dbReference>
<dbReference type="InterPro" id="IPR014729">
    <property type="entry name" value="Rossmann-like_a/b/a_fold"/>
</dbReference>
<evidence type="ECO:0000313" key="13">
    <source>
        <dbReference type="EMBL" id="CAD7704718.1"/>
    </source>
</evidence>
<evidence type="ECO:0000256" key="4">
    <source>
        <dbReference type="ARBA" id="ARBA00022741"/>
    </source>
</evidence>
<evidence type="ECO:0000256" key="3">
    <source>
        <dbReference type="ARBA" id="ARBA00022598"/>
    </source>
</evidence>
<dbReference type="GO" id="GO:0048608">
    <property type="term" value="P:reproductive structure development"/>
    <property type="evidence" value="ECO:0007669"/>
    <property type="project" value="UniProtKB-ARBA"/>
</dbReference>
<dbReference type="PROSITE" id="PS00178">
    <property type="entry name" value="AA_TRNA_LIGASE_I"/>
    <property type="match status" value="1"/>
</dbReference>
<dbReference type="PANTHER" id="PTHR45794:SF1">
    <property type="entry name" value="LEUCINE--TRNA LIGASE, CYTOPLASMIC"/>
    <property type="match status" value="1"/>
</dbReference>
<dbReference type="PANTHER" id="PTHR45794">
    <property type="entry name" value="LEUCYL-TRNA SYNTHETASE"/>
    <property type="match status" value="1"/>
</dbReference>
<evidence type="ECO:0000256" key="6">
    <source>
        <dbReference type="ARBA" id="ARBA00022917"/>
    </source>
</evidence>
<dbReference type="GO" id="GO:0006429">
    <property type="term" value="P:leucyl-tRNA aminoacylation"/>
    <property type="evidence" value="ECO:0007669"/>
    <property type="project" value="InterPro"/>
</dbReference>
<dbReference type="InterPro" id="IPR004493">
    <property type="entry name" value="Leu-tRNA-synth_Ia_arc/euk"/>
</dbReference>
<accession>A0A8S1JB22</accession>
<evidence type="ECO:0000259" key="12">
    <source>
        <dbReference type="Pfam" id="PF08264"/>
    </source>
</evidence>
<keyword evidence="5 9" id="KW-0067">ATP-binding</keyword>
<dbReference type="FunFam" id="3.90.740.10:FF:000001">
    <property type="entry name" value="Leucine--tRNA ligase, cytoplasmic"/>
    <property type="match status" value="1"/>
</dbReference>
<protein>
    <recommendedName>
        <fullName evidence="2">leucine--tRNA ligase</fullName>
        <ecNumber evidence="2">6.1.1.4</ecNumber>
    </recommendedName>
    <alternativeName>
        <fullName evidence="8">Leucyl-tRNA synthetase</fullName>
    </alternativeName>
</protein>
<dbReference type="Proteomes" id="UP000708148">
    <property type="component" value="Unassembled WGS sequence"/>
</dbReference>
<gene>
    <name evidence="13" type="ORF">OSTQU699_LOCUS10073</name>
</gene>
<dbReference type="AlphaFoldDB" id="A0A8S1JB22"/>
<dbReference type="NCBIfam" id="TIGR00395">
    <property type="entry name" value="leuS_arch"/>
    <property type="match status" value="1"/>
</dbReference>
<dbReference type="InterPro" id="IPR009080">
    <property type="entry name" value="tRNAsynth_Ia_anticodon-bd"/>
</dbReference>
<evidence type="ECO:0000256" key="2">
    <source>
        <dbReference type="ARBA" id="ARBA00013164"/>
    </source>
</evidence>
<dbReference type="GO" id="GO:0002161">
    <property type="term" value="F:aminoacyl-tRNA deacylase activity"/>
    <property type="evidence" value="ECO:0007669"/>
    <property type="project" value="InterPro"/>
</dbReference>
<evidence type="ECO:0000259" key="11">
    <source>
        <dbReference type="Pfam" id="PF00133"/>
    </source>
</evidence>
<dbReference type="Pfam" id="PF08264">
    <property type="entry name" value="Anticodon_1"/>
    <property type="match status" value="1"/>
</dbReference>
<dbReference type="OrthoDB" id="10249672at2759"/>
<dbReference type="InterPro" id="IPR009008">
    <property type="entry name" value="Val/Leu/Ile-tRNA-synth_edit"/>
</dbReference>
<organism evidence="13 14">
    <name type="scientific">Ostreobium quekettii</name>
    <dbReference type="NCBI Taxonomy" id="121088"/>
    <lineage>
        <taxon>Eukaryota</taxon>
        <taxon>Viridiplantae</taxon>
        <taxon>Chlorophyta</taxon>
        <taxon>core chlorophytes</taxon>
        <taxon>Ulvophyceae</taxon>
        <taxon>TCBD clade</taxon>
        <taxon>Bryopsidales</taxon>
        <taxon>Ostreobineae</taxon>
        <taxon>Ostreobiaceae</taxon>
        <taxon>Ostreobium</taxon>
    </lineage>
</organism>
<comment type="caution">
    <text evidence="13">The sequence shown here is derived from an EMBL/GenBank/DDBJ whole genome shotgun (WGS) entry which is preliminary data.</text>
</comment>
<keyword evidence="14" id="KW-1185">Reference proteome</keyword>
<dbReference type="Gene3D" id="3.90.740.10">
    <property type="entry name" value="Valyl/Leucyl/Isoleucyl-tRNA synthetase, editing domain"/>
    <property type="match status" value="1"/>
</dbReference>
<dbReference type="Pfam" id="PF00133">
    <property type="entry name" value="tRNA-synt_1"/>
    <property type="match status" value="2"/>
</dbReference>
<dbReference type="InterPro" id="IPR001412">
    <property type="entry name" value="aa-tRNA-synth_I_CS"/>
</dbReference>
<keyword evidence="6 9" id="KW-0648">Protein biosynthesis</keyword>
<dbReference type="InterPro" id="IPR002300">
    <property type="entry name" value="aa-tRNA-synth_Ia"/>
</dbReference>
<dbReference type="Gene3D" id="3.40.50.620">
    <property type="entry name" value="HUPs"/>
    <property type="match status" value="1"/>
</dbReference>
<dbReference type="GO" id="GO:0004823">
    <property type="term" value="F:leucine-tRNA ligase activity"/>
    <property type="evidence" value="ECO:0007669"/>
    <property type="project" value="UniProtKB-EC"/>
</dbReference>
<feature type="domain" description="Methionyl/Valyl/Leucyl/Isoleucyl-tRNA synthetase anticodon-binding" evidence="12">
    <location>
        <begin position="799"/>
        <end position="926"/>
    </location>
</feature>
<feature type="domain" description="Aminoacyl-tRNA synthetase class Ia" evidence="11">
    <location>
        <begin position="199"/>
        <end position="760"/>
    </location>
</feature>
<evidence type="ECO:0000256" key="7">
    <source>
        <dbReference type="ARBA" id="ARBA00023146"/>
    </source>
</evidence>
<dbReference type="SUPFAM" id="SSF52374">
    <property type="entry name" value="Nucleotidylyl transferase"/>
    <property type="match status" value="1"/>
</dbReference>
<dbReference type="SUPFAM" id="SSF50677">
    <property type="entry name" value="ValRS/IleRS/LeuRS editing domain"/>
    <property type="match status" value="1"/>
</dbReference>
<dbReference type="EC" id="6.1.1.4" evidence="2"/>
<name>A0A8S1JB22_9CHLO</name>
<feature type="domain" description="Aminoacyl-tRNA synthetase class Ia" evidence="11">
    <location>
        <begin position="27"/>
        <end position="110"/>
    </location>
</feature>
<feature type="region of interest" description="Disordered" evidence="10">
    <location>
        <begin position="920"/>
        <end position="941"/>
    </location>
</feature>
<evidence type="ECO:0000256" key="1">
    <source>
        <dbReference type="ARBA" id="ARBA00005594"/>
    </source>
</evidence>
<dbReference type="CDD" id="cd07959">
    <property type="entry name" value="Anticodon_Ia_Leu_AEc"/>
    <property type="match status" value="1"/>
</dbReference>